<comment type="similarity">
    <text evidence="2">Belongs to the ABC transporter superfamily.</text>
</comment>
<keyword evidence="6 10" id="KW-0067">ATP-binding</keyword>
<evidence type="ECO:0000313" key="10">
    <source>
        <dbReference type="EMBL" id="SFG95502.1"/>
    </source>
</evidence>
<dbReference type="PANTHER" id="PTHR43553">
    <property type="entry name" value="HEAVY METAL TRANSPORTER"/>
    <property type="match status" value="1"/>
</dbReference>
<keyword evidence="11" id="KW-1185">Reference proteome</keyword>
<evidence type="ECO:0000256" key="4">
    <source>
        <dbReference type="ARBA" id="ARBA00022475"/>
    </source>
</evidence>
<keyword evidence="7" id="KW-1278">Translocase</keyword>
<evidence type="ECO:0000313" key="11">
    <source>
        <dbReference type="Proteomes" id="UP000199337"/>
    </source>
</evidence>
<keyword evidence="4" id="KW-1003">Cell membrane</keyword>
<dbReference type="InterPro" id="IPR003439">
    <property type="entry name" value="ABC_transporter-like_ATP-bd"/>
</dbReference>
<name>A0A1I2W2J5_9FIRM</name>
<dbReference type="FunFam" id="3.40.50.300:FF:000224">
    <property type="entry name" value="Energy-coupling factor transporter ATP-binding protein EcfA"/>
    <property type="match status" value="1"/>
</dbReference>
<protein>
    <submittedName>
        <fullName evidence="10">Energy-coupling factor transport system ATP-binding protein</fullName>
    </submittedName>
</protein>
<evidence type="ECO:0000256" key="5">
    <source>
        <dbReference type="ARBA" id="ARBA00022741"/>
    </source>
</evidence>
<dbReference type="PANTHER" id="PTHR43553:SF24">
    <property type="entry name" value="ENERGY-COUPLING FACTOR TRANSPORTER ATP-BINDING PROTEIN ECFA1"/>
    <property type="match status" value="1"/>
</dbReference>
<sequence>MTHVYFKGTPLETVALKDIDLEIPRGEFLALLGASGSGKSTLVQHFNGLLQPTSGQVSVFGVDAASRRNRNSLWRKVGLVFQFPERQIFSSTVYEDIAFGPRNLGLDEKEVRHRVVEALTDVGLAEDMLQCDPITLSGGLSRRVAIAGVLAMQTPALILDEPGAGLDPQAKKQILQALKRRQLKKGTTIVVITHYLEDAVEFAGLVAVLSSGELIAAGPPQQILSQPELLLGAGLEPPFPVELTHKLSVNGVRLMGAPITIDDLARVLHRTYLKTKPGDG</sequence>
<dbReference type="SUPFAM" id="SSF52540">
    <property type="entry name" value="P-loop containing nucleoside triphosphate hydrolases"/>
    <property type="match status" value="1"/>
</dbReference>
<dbReference type="InterPro" id="IPR050095">
    <property type="entry name" value="ECF_ABC_transporter_ATP-bd"/>
</dbReference>
<keyword evidence="8" id="KW-0472">Membrane</keyword>
<dbReference type="Proteomes" id="UP000199337">
    <property type="component" value="Unassembled WGS sequence"/>
</dbReference>
<dbReference type="STRING" id="341036.SAMN05660649_03315"/>
<keyword evidence="5" id="KW-0547">Nucleotide-binding</keyword>
<keyword evidence="3" id="KW-0813">Transport</keyword>
<dbReference type="InterPro" id="IPR015856">
    <property type="entry name" value="ABC_transpr_CbiO/EcfA_su"/>
</dbReference>
<evidence type="ECO:0000256" key="6">
    <source>
        <dbReference type="ARBA" id="ARBA00022840"/>
    </source>
</evidence>
<dbReference type="PROSITE" id="PS50893">
    <property type="entry name" value="ABC_TRANSPORTER_2"/>
    <property type="match status" value="1"/>
</dbReference>
<evidence type="ECO:0000256" key="8">
    <source>
        <dbReference type="ARBA" id="ARBA00023136"/>
    </source>
</evidence>
<dbReference type="EMBL" id="FOOX01000012">
    <property type="protein sequence ID" value="SFG95502.1"/>
    <property type="molecule type" value="Genomic_DNA"/>
</dbReference>
<evidence type="ECO:0000256" key="3">
    <source>
        <dbReference type="ARBA" id="ARBA00022448"/>
    </source>
</evidence>
<dbReference type="InterPro" id="IPR027417">
    <property type="entry name" value="P-loop_NTPase"/>
</dbReference>
<evidence type="ECO:0000256" key="1">
    <source>
        <dbReference type="ARBA" id="ARBA00004202"/>
    </source>
</evidence>
<organism evidence="10 11">
    <name type="scientific">Desulfotruncus arcticus DSM 17038</name>
    <dbReference type="NCBI Taxonomy" id="1121424"/>
    <lineage>
        <taxon>Bacteria</taxon>
        <taxon>Bacillati</taxon>
        <taxon>Bacillota</taxon>
        <taxon>Clostridia</taxon>
        <taxon>Eubacteriales</taxon>
        <taxon>Desulfallaceae</taxon>
        <taxon>Desulfotruncus</taxon>
    </lineage>
</organism>
<dbReference type="CDD" id="cd03225">
    <property type="entry name" value="ABC_cobalt_CbiO_domain1"/>
    <property type="match status" value="1"/>
</dbReference>
<dbReference type="GO" id="GO:0043190">
    <property type="term" value="C:ATP-binding cassette (ABC) transporter complex"/>
    <property type="evidence" value="ECO:0007669"/>
    <property type="project" value="TreeGrafter"/>
</dbReference>
<feature type="domain" description="ABC transporter" evidence="9">
    <location>
        <begin position="1"/>
        <end position="236"/>
    </location>
</feature>
<reference evidence="11" key="1">
    <citation type="submission" date="2016-10" db="EMBL/GenBank/DDBJ databases">
        <authorList>
            <person name="Varghese N."/>
            <person name="Submissions S."/>
        </authorList>
    </citation>
    <scope>NUCLEOTIDE SEQUENCE [LARGE SCALE GENOMIC DNA]</scope>
    <source>
        <strain evidence="11">DSM 17038</strain>
    </source>
</reference>
<evidence type="ECO:0000256" key="7">
    <source>
        <dbReference type="ARBA" id="ARBA00022967"/>
    </source>
</evidence>
<dbReference type="InterPro" id="IPR003593">
    <property type="entry name" value="AAA+_ATPase"/>
</dbReference>
<comment type="subcellular location">
    <subcellularLocation>
        <location evidence="1">Cell membrane</location>
        <topology evidence="1">Peripheral membrane protein</topology>
    </subcellularLocation>
</comment>
<evidence type="ECO:0000256" key="2">
    <source>
        <dbReference type="ARBA" id="ARBA00005417"/>
    </source>
</evidence>
<gene>
    <name evidence="10" type="ORF">SAMN05660649_03315</name>
</gene>
<dbReference type="Pfam" id="PF00005">
    <property type="entry name" value="ABC_tran"/>
    <property type="match status" value="1"/>
</dbReference>
<dbReference type="GO" id="GO:0005524">
    <property type="term" value="F:ATP binding"/>
    <property type="evidence" value="ECO:0007669"/>
    <property type="project" value="UniProtKB-KW"/>
</dbReference>
<proteinExistence type="inferred from homology"/>
<accession>A0A1I2W2J5</accession>
<dbReference type="AlphaFoldDB" id="A0A1I2W2J5"/>
<dbReference type="Gene3D" id="3.40.50.300">
    <property type="entry name" value="P-loop containing nucleotide triphosphate hydrolases"/>
    <property type="match status" value="1"/>
</dbReference>
<evidence type="ECO:0000259" key="9">
    <source>
        <dbReference type="PROSITE" id="PS50893"/>
    </source>
</evidence>
<dbReference type="GO" id="GO:0042626">
    <property type="term" value="F:ATPase-coupled transmembrane transporter activity"/>
    <property type="evidence" value="ECO:0007669"/>
    <property type="project" value="TreeGrafter"/>
</dbReference>
<dbReference type="GO" id="GO:0016887">
    <property type="term" value="F:ATP hydrolysis activity"/>
    <property type="evidence" value="ECO:0007669"/>
    <property type="project" value="InterPro"/>
</dbReference>
<dbReference type="SMART" id="SM00382">
    <property type="entry name" value="AAA"/>
    <property type="match status" value="1"/>
</dbReference>